<dbReference type="RefSeq" id="XP_016981539.1">
    <property type="nucleotide sequence ID" value="XM_017126050.1"/>
</dbReference>
<dbReference type="GeneID" id="108046398"/>
<proteinExistence type="predicted"/>
<evidence type="ECO:0000313" key="3">
    <source>
        <dbReference type="Proteomes" id="UP001652680"/>
    </source>
</evidence>
<reference evidence="3" key="1">
    <citation type="journal article" date="2021" name="Elife">
        <title>Highly contiguous assemblies of 101 drosophilid genomes.</title>
        <authorList>
            <person name="Kim B.Y."/>
            <person name="Wang J.R."/>
            <person name="Miller D.E."/>
            <person name="Barmina O."/>
            <person name="Delaney E."/>
            <person name="Thompson A."/>
            <person name="Comeault A.A."/>
            <person name="Peede D."/>
            <person name="D'Agostino E.R."/>
            <person name="Pelaez J."/>
            <person name="Aguilar J.M."/>
            <person name="Haji D."/>
            <person name="Matsunaga T."/>
            <person name="Armstrong E.E."/>
            <person name="Zych M."/>
            <person name="Ogawa Y."/>
            <person name="Stamenkovic-Radak M."/>
            <person name="Jelic M."/>
            <person name="Veselinovic M.S."/>
            <person name="Tanaskovic M."/>
            <person name="Eric P."/>
            <person name="Gao J.J."/>
            <person name="Katoh T.K."/>
            <person name="Toda M.J."/>
            <person name="Watabe H."/>
            <person name="Watada M."/>
            <person name="Davis J.S."/>
            <person name="Moyle L.C."/>
            <person name="Manoli G."/>
            <person name="Bertolini E."/>
            <person name="Kostal V."/>
            <person name="Hawley R.S."/>
            <person name="Takahashi A."/>
            <person name="Jones C.D."/>
            <person name="Price D.K."/>
            <person name="Whiteman N."/>
            <person name="Kopp A."/>
            <person name="Matute D.R."/>
            <person name="Petrov D.A."/>
        </authorList>
    </citation>
    <scope>NUCLEOTIDE SEQUENCE [LARGE SCALE GENOMIC DNA]</scope>
</reference>
<sequence>MFPMKQKDLIMGGVRCFRLGLYHKSLNKMKGCAKTSATVLTSSLSKDQQTELLPEEPRKPEEIMQHLGPKRNELEQRKIRKAQYESHLKNLLHQRPMDSEMAIQCVPFVKMSGGSEDPVKRRYDSPESLLEQVSDPMELAKELIKLARELHTERQKNEIIMQNFLDLEESVFLKNSASSSATTSPKKPNENSK</sequence>
<protein>
    <submittedName>
        <fullName evidence="4">Uncharacterized protein LOC108046398</fullName>
    </submittedName>
</protein>
<reference evidence="4" key="2">
    <citation type="submission" date="2025-04" db="UniProtKB">
        <authorList>
            <consortium name="RefSeq"/>
        </authorList>
    </citation>
    <scope>IDENTIFICATION</scope>
</reference>
<dbReference type="EnsemblMetazoa" id="XM_017126050.1">
    <property type="protein sequence ID" value="XP_016981539.1"/>
    <property type="gene ID" value="LOC108046398"/>
</dbReference>
<evidence type="ECO:0000313" key="4">
    <source>
        <dbReference type="RefSeq" id="XP_016981539.1"/>
    </source>
</evidence>
<dbReference type="OrthoDB" id="7857671at2759"/>
<evidence type="ECO:0000256" key="1">
    <source>
        <dbReference type="SAM" id="MobiDB-lite"/>
    </source>
</evidence>
<keyword evidence="3" id="KW-1185">Reference proteome</keyword>
<gene>
    <name evidence="4" type="primary">LOC108046398</name>
    <name evidence="2" type="synonym">108046398</name>
</gene>
<feature type="region of interest" description="Disordered" evidence="1">
    <location>
        <begin position="43"/>
        <end position="63"/>
    </location>
</feature>
<dbReference type="Proteomes" id="UP001652680">
    <property type="component" value="Unassembled WGS sequence"/>
</dbReference>
<reference evidence="2" key="3">
    <citation type="submission" date="2025-05" db="UniProtKB">
        <authorList>
            <consortium name="EnsemblMetazoa"/>
        </authorList>
    </citation>
    <scope>IDENTIFICATION</scope>
</reference>
<organism evidence="4">
    <name type="scientific">Drosophila rhopaloa</name>
    <name type="common">Fruit fly</name>
    <dbReference type="NCBI Taxonomy" id="1041015"/>
    <lineage>
        <taxon>Eukaryota</taxon>
        <taxon>Metazoa</taxon>
        <taxon>Ecdysozoa</taxon>
        <taxon>Arthropoda</taxon>
        <taxon>Hexapoda</taxon>
        <taxon>Insecta</taxon>
        <taxon>Pterygota</taxon>
        <taxon>Neoptera</taxon>
        <taxon>Endopterygota</taxon>
        <taxon>Diptera</taxon>
        <taxon>Brachycera</taxon>
        <taxon>Muscomorpha</taxon>
        <taxon>Ephydroidea</taxon>
        <taxon>Drosophilidae</taxon>
        <taxon>Drosophila</taxon>
        <taxon>Sophophora</taxon>
    </lineage>
</organism>
<dbReference type="AlphaFoldDB" id="A0A6P4EXQ2"/>
<name>A0A6P4EXQ2_DRORH</name>
<evidence type="ECO:0000313" key="2">
    <source>
        <dbReference type="EnsemblMetazoa" id="XP_016981539.1"/>
    </source>
</evidence>
<accession>A0A6P4EXQ2</accession>